<dbReference type="Gene3D" id="1.10.287.130">
    <property type="match status" value="1"/>
</dbReference>
<dbReference type="RefSeq" id="WP_078423462.1">
    <property type="nucleotide sequence ID" value="NZ_CP017018.1"/>
</dbReference>
<gene>
    <name evidence="14" type="ORF">CPIN18021_1043</name>
</gene>
<evidence type="ECO:0000256" key="4">
    <source>
        <dbReference type="ARBA" id="ARBA00022679"/>
    </source>
</evidence>
<evidence type="ECO:0000256" key="11">
    <source>
        <dbReference type="ARBA" id="ARBA00023136"/>
    </source>
</evidence>
<dbReference type="SMART" id="SM00387">
    <property type="entry name" value="HATPase_c"/>
    <property type="match status" value="1"/>
</dbReference>
<evidence type="ECO:0000259" key="13">
    <source>
        <dbReference type="PROSITE" id="PS50109"/>
    </source>
</evidence>
<dbReference type="AlphaFoldDB" id="A0A1S6U839"/>
<dbReference type="InterPro" id="IPR005467">
    <property type="entry name" value="His_kinase_dom"/>
</dbReference>
<dbReference type="Gene3D" id="3.30.450.20">
    <property type="entry name" value="PAS domain"/>
    <property type="match status" value="2"/>
</dbReference>
<keyword evidence="11 12" id="KW-0472">Membrane</keyword>
<evidence type="ECO:0000313" key="14">
    <source>
        <dbReference type="EMBL" id="AQW87845.1"/>
    </source>
</evidence>
<dbReference type="CDD" id="cd18774">
    <property type="entry name" value="PDC2_HK_sensor"/>
    <property type="match status" value="1"/>
</dbReference>
<dbReference type="EMBL" id="CP017258">
    <property type="protein sequence ID" value="AQW87845.1"/>
    <property type="molecule type" value="Genomic_DNA"/>
</dbReference>
<dbReference type="InterPro" id="IPR029151">
    <property type="entry name" value="Sensor-like_sf"/>
</dbReference>
<keyword evidence="9 12" id="KW-1133">Transmembrane helix</keyword>
<reference evidence="15" key="1">
    <citation type="submission" date="2016-09" db="EMBL/GenBank/DDBJ databases">
        <title>Comparative genomics of the Campylobacter concisus group.</title>
        <authorList>
            <person name="Miller W.G."/>
            <person name="Yee E."/>
            <person name="Chapman M.H."/>
            <person name="Huynh S."/>
            <person name="Bono J.L."/>
            <person name="On S.L.W."/>
            <person name="StLeger J."/>
            <person name="Foster G."/>
            <person name="Parker C.T."/>
        </authorList>
    </citation>
    <scope>NUCLEOTIDE SEQUENCE [LARGE SCALE GENOMIC DNA]</scope>
    <source>
        <strain evidence="15">RM18021</strain>
    </source>
</reference>
<comment type="subcellular location">
    <subcellularLocation>
        <location evidence="1">Cell membrane</location>
        <topology evidence="1">Multi-pass membrane protein</topology>
    </subcellularLocation>
</comment>
<dbReference type="PANTHER" id="PTHR43065">
    <property type="entry name" value="SENSOR HISTIDINE KINASE"/>
    <property type="match status" value="1"/>
</dbReference>
<proteinExistence type="predicted"/>
<evidence type="ECO:0000256" key="7">
    <source>
        <dbReference type="ARBA" id="ARBA00022777"/>
    </source>
</evidence>
<dbReference type="GO" id="GO:0005524">
    <property type="term" value="F:ATP binding"/>
    <property type="evidence" value="ECO:0007669"/>
    <property type="project" value="UniProtKB-KW"/>
</dbReference>
<dbReference type="SUPFAM" id="SSF103190">
    <property type="entry name" value="Sensory domain-like"/>
    <property type="match status" value="1"/>
</dbReference>
<feature type="transmembrane region" description="Helical" evidence="12">
    <location>
        <begin position="10"/>
        <end position="28"/>
    </location>
</feature>
<keyword evidence="10" id="KW-0902">Two-component regulatory system</keyword>
<dbReference type="Proteomes" id="UP000190868">
    <property type="component" value="Chromosome"/>
</dbReference>
<dbReference type="GO" id="GO:0005886">
    <property type="term" value="C:plasma membrane"/>
    <property type="evidence" value="ECO:0007669"/>
    <property type="project" value="UniProtKB-SubCell"/>
</dbReference>
<keyword evidence="8" id="KW-0067">ATP-binding</keyword>
<dbReference type="KEGG" id="cpin:CPIN18020_1041"/>
<keyword evidence="4" id="KW-0808">Transferase</keyword>
<dbReference type="SUPFAM" id="SSF55874">
    <property type="entry name" value="ATPase domain of HSP90 chaperone/DNA topoisomerase II/histidine kinase"/>
    <property type="match status" value="1"/>
</dbReference>
<evidence type="ECO:0000256" key="8">
    <source>
        <dbReference type="ARBA" id="ARBA00022840"/>
    </source>
</evidence>
<keyword evidence="5 12" id="KW-0812">Transmembrane</keyword>
<accession>A0A1S6U839</accession>
<dbReference type="InterPro" id="IPR036097">
    <property type="entry name" value="HisK_dim/P_sf"/>
</dbReference>
<evidence type="ECO:0000313" key="15">
    <source>
        <dbReference type="Proteomes" id="UP000190868"/>
    </source>
</evidence>
<dbReference type="PANTHER" id="PTHR43065:SF10">
    <property type="entry name" value="PEROXIDE STRESS-ACTIVATED HISTIDINE KINASE MAK3"/>
    <property type="match status" value="1"/>
</dbReference>
<evidence type="ECO:0000256" key="1">
    <source>
        <dbReference type="ARBA" id="ARBA00004651"/>
    </source>
</evidence>
<evidence type="ECO:0000256" key="2">
    <source>
        <dbReference type="ARBA" id="ARBA00022475"/>
    </source>
</evidence>
<dbReference type="PROSITE" id="PS50109">
    <property type="entry name" value="HIS_KIN"/>
    <property type="match status" value="1"/>
</dbReference>
<evidence type="ECO:0000256" key="9">
    <source>
        <dbReference type="ARBA" id="ARBA00022989"/>
    </source>
</evidence>
<keyword evidence="2" id="KW-1003">Cell membrane</keyword>
<name>A0A1S6U839_9BACT</name>
<evidence type="ECO:0000256" key="3">
    <source>
        <dbReference type="ARBA" id="ARBA00022553"/>
    </source>
</evidence>
<dbReference type="InterPro" id="IPR033479">
    <property type="entry name" value="dCache_1"/>
</dbReference>
<dbReference type="Pfam" id="PF02743">
    <property type="entry name" value="dCache_1"/>
    <property type="match status" value="1"/>
</dbReference>
<keyword evidence="3" id="KW-0597">Phosphoprotein</keyword>
<evidence type="ECO:0000256" key="12">
    <source>
        <dbReference type="SAM" id="Phobius"/>
    </source>
</evidence>
<sequence>MIENIYKNRVFIFFSIIFLSLMIVNYYLNRSFVKEILINEQLNILKNSSDRIESWIDDKKLSLFAINTIILNYDPIKDEKTIKDVLQKSEEIAGFSSVYVGYENNITISSKIFNKPKNYIPTNRPWYKNTIKEDKFYITKPYVDVGLNIPVISICQNVKNETKIKGVLCGILSFNDVKNEILDLRLENSGYVFLMDENFNILFHPNDKFQLQKANFDIKNPSIKQTSNYETDDEILTFKTLSNSHLILVAQTFKNNIYARINKQFLMNLVIYTISIFLFFTLAFFYNKKIKKQEELLEKTKREYEVLLFSQTKMAELGQMIASISHQWIQPLNSLGIFLGNLVQFKKLGALTDDIFYDNISRSLKNIDYMNDTMNTFKNFYKFQDKKQIFNVKQAILDTIFILFSQHSKIDIKVNVSNKIDLECENYLNEFKQIIACLIQNSKQAFLSNQIRKNAKIVISVRSNETHFLIRVIDNAGGIADDYKDKIFKPFLSTKNSSGLGLYISKLIAYKKCNGDLILAQSKRPTIFLLKIAKKV</sequence>
<evidence type="ECO:0000256" key="5">
    <source>
        <dbReference type="ARBA" id="ARBA00022692"/>
    </source>
</evidence>
<organism evidence="14 15">
    <name type="scientific">Campylobacter pinnipediorum subsp. caledonicus</name>
    <dbReference type="NCBI Taxonomy" id="1874362"/>
    <lineage>
        <taxon>Bacteria</taxon>
        <taxon>Pseudomonadati</taxon>
        <taxon>Campylobacterota</taxon>
        <taxon>Epsilonproteobacteria</taxon>
        <taxon>Campylobacterales</taxon>
        <taxon>Campylobacteraceae</taxon>
        <taxon>Campylobacter</taxon>
    </lineage>
</organism>
<keyword evidence="7 14" id="KW-0418">Kinase</keyword>
<dbReference type="GO" id="GO:0000155">
    <property type="term" value="F:phosphorelay sensor kinase activity"/>
    <property type="evidence" value="ECO:0007669"/>
    <property type="project" value="InterPro"/>
</dbReference>
<feature type="transmembrane region" description="Helical" evidence="12">
    <location>
        <begin position="265"/>
        <end position="286"/>
    </location>
</feature>
<dbReference type="SUPFAM" id="SSF47384">
    <property type="entry name" value="Homodimeric domain of signal transducing histidine kinase"/>
    <property type="match status" value="1"/>
</dbReference>
<dbReference type="InterPro" id="IPR003594">
    <property type="entry name" value="HATPase_dom"/>
</dbReference>
<dbReference type="GeneID" id="56566681"/>
<dbReference type="CDD" id="cd12913">
    <property type="entry name" value="PDC1_MCP_like"/>
    <property type="match status" value="1"/>
</dbReference>
<dbReference type="InterPro" id="IPR036890">
    <property type="entry name" value="HATPase_C_sf"/>
</dbReference>
<evidence type="ECO:0000256" key="10">
    <source>
        <dbReference type="ARBA" id="ARBA00023012"/>
    </source>
</evidence>
<keyword evidence="6" id="KW-0547">Nucleotide-binding</keyword>
<dbReference type="Gene3D" id="3.30.565.10">
    <property type="entry name" value="Histidine kinase-like ATPase, C-terminal domain"/>
    <property type="match status" value="1"/>
</dbReference>
<dbReference type="Pfam" id="PF02518">
    <property type="entry name" value="HATPase_c"/>
    <property type="match status" value="1"/>
</dbReference>
<feature type="domain" description="Histidine kinase" evidence="13">
    <location>
        <begin position="323"/>
        <end position="536"/>
    </location>
</feature>
<keyword evidence="15" id="KW-1185">Reference proteome</keyword>
<evidence type="ECO:0000256" key="6">
    <source>
        <dbReference type="ARBA" id="ARBA00022741"/>
    </source>
</evidence>
<protein>
    <submittedName>
        <fullName evidence="14">Cache sensor-containing two-component system histidine kinase</fullName>
    </submittedName>
</protein>